<evidence type="ECO:0000313" key="2">
    <source>
        <dbReference type="EMBL" id="AFR08820.1"/>
    </source>
</evidence>
<name>J7LBN5_NOCAA</name>
<reference evidence="2 3" key="1">
    <citation type="journal article" date="2012" name="J. Bacteriol.">
        <title>Whole-Genome Sequence of Nocardiopsis alba Strain ATCC BAA-2165, Associated with Honeybees.</title>
        <authorList>
            <person name="Qiao J."/>
            <person name="Chen L."/>
            <person name="Li Y."/>
            <person name="Wang J."/>
            <person name="Zhang W."/>
            <person name="Chen S."/>
        </authorList>
    </citation>
    <scope>NUCLEOTIDE SEQUENCE [LARGE SCALE GENOMIC DNA]</scope>
    <source>
        <strain evidence="3">ATCC BAA-2165 / BE74</strain>
    </source>
</reference>
<evidence type="ECO:0000256" key="1">
    <source>
        <dbReference type="SAM" id="MobiDB-lite"/>
    </source>
</evidence>
<sequence length="74" mass="7564">MLGHVPILASPGHHPSRSRGTGPGFVVSRRPGRDDAGSRAAGGAVVRRRVQGADVGSGGVHRFSVGHPCASTTW</sequence>
<dbReference type="KEGG" id="nal:B005_5285"/>
<protein>
    <submittedName>
        <fullName evidence="2">Uncharacterized protein</fullName>
    </submittedName>
</protein>
<dbReference type="AlphaFoldDB" id="J7LBN5"/>
<proteinExistence type="predicted"/>
<dbReference type="EMBL" id="CP003788">
    <property type="protein sequence ID" value="AFR08820.1"/>
    <property type="molecule type" value="Genomic_DNA"/>
</dbReference>
<gene>
    <name evidence="2" type="ordered locus">B005_5285</name>
</gene>
<reference evidence="3" key="2">
    <citation type="submission" date="2012-08" db="EMBL/GenBank/DDBJ databases">
        <title>Whole-genome sequence of Nocardiopsis alba strain ATCC BAA-2165 associated with honeybees.</title>
        <authorList>
            <person name="Qiao J."/>
            <person name="Chen L."/>
            <person name="Li Y."/>
            <person name="Wang J."/>
            <person name="Zhang W."/>
            <person name="Chen S."/>
        </authorList>
    </citation>
    <scope>NUCLEOTIDE SEQUENCE [LARGE SCALE GENOMIC DNA]</scope>
    <source>
        <strain evidence="3">ATCC BAA-2165 / BE74</strain>
    </source>
</reference>
<dbReference type="Proteomes" id="UP000003779">
    <property type="component" value="Chromosome"/>
</dbReference>
<dbReference type="HOGENOM" id="CLU_2684173_0_0_11"/>
<accession>J7LBN5</accession>
<evidence type="ECO:0000313" key="3">
    <source>
        <dbReference type="Proteomes" id="UP000003779"/>
    </source>
</evidence>
<organism evidence="2 3">
    <name type="scientific">Nocardiopsis alba (strain ATCC BAA-2165 / BE74)</name>
    <dbReference type="NCBI Taxonomy" id="1205910"/>
    <lineage>
        <taxon>Bacteria</taxon>
        <taxon>Bacillati</taxon>
        <taxon>Actinomycetota</taxon>
        <taxon>Actinomycetes</taxon>
        <taxon>Streptosporangiales</taxon>
        <taxon>Nocardiopsidaceae</taxon>
        <taxon>Nocardiopsis</taxon>
    </lineage>
</organism>
<feature type="region of interest" description="Disordered" evidence="1">
    <location>
        <begin position="1"/>
        <end position="74"/>
    </location>
</feature>